<dbReference type="HAMAP" id="MF_03226">
    <property type="entry name" value="YJU2"/>
    <property type="match status" value="1"/>
</dbReference>
<evidence type="ECO:0000256" key="8">
    <source>
        <dbReference type="HAMAP-Rule" id="MF_03226"/>
    </source>
</evidence>
<feature type="binding site" evidence="8">
    <location>
        <position position="43"/>
    </location>
    <ligand>
        <name>Zn(2+)</name>
        <dbReference type="ChEBI" id="CHEBI:29105"/>
    </ligand>
</feature>
<comment type="function">
    <text evidence="8">Part of the spliceosome which catalyzes two sequential transesterification reactions, first the excision of the non-coding intron from pre-mRNA and then the ligation of the coding exons to form the mature mRNA. Plays a role in stabilizing the structure of the spliceosome catalytic core and docking of the branch helix into the active site, producing 5'-exon and lariat intron-3'-intermediates.</text>
</comment>
<dbReference type="FunCoup" id="A0A7M7RGG2">
    <property type="interactions" value="1131"/>
</dbReference>
<dbReference type="Pfam" id="PF04502">
    <property type="entry name" value="Saf4_Yju2"/>
    <property type="match status" value="1"/>
</dbReference>
<evidence type="ECO:0000256" key="7">
    <source>
        <dbReference type="ARBA" id="ARBA00023242"/>
    </source>
</evidence>
<keyword evidence="2" id="KW-0507">mRNA processing</keyword>
<evidence type="ECO:0000256" key="5">
    <source>
        <dbReference type="ARBA" id="ARBA00022833"/>
    </source>
</evidence>
<dbReference type="GO" id="GO:0071006">
    <property type="term" value="C:U2-type catalytic step 1 spliceosome"/>
    <property type="evidence" value="ECO:0000318"/>
    <property type="project" value="GO_Central"/>
</dbReference>
<dbReference type="RefSeq" id="XP_791492.3">
    <property type="nucleotide sequence ID" value="XM_786399.5"/>
</dbReference>
<proteinExistence type="inferred from homology"/>
<feature type="binding site" evidence="8">
    <location>
        <position position="46"/>
    </location>
    <ligand>
        <name>Zn(2+)</name>
        <dbReference type="ChEBI" id="CHEBI:29105"/>
    </ligand>
</feature>
<keyword evidence="4 8" id="KW-0747">Spliceosome</keyword>
<reference evidence="11" key="1">
    <citation type="submission" date="2015-02" db="EMBL/GenBank/DDBJ databases">
        <title>Genome sequencing for Strongylocentrotus purpuratus.</title>
        <authorList>
            <person name="Murali S."/>
            <person name="Liu Y."/>
            <person name="Vee V."/>
            <person name="English A."/>
            <person name="Wang M."/>
            <person name="Skinner E."/>
            <person name="Han Y."/>
            <person name="Muzny D.M."/>
            <person name="Worley K.C."/>
            <person name="Gibbs R.A."/>
        </authorList>
    </citation>
    <scope>NUCLEOTIDE SEQUENCE</scope>
</reference>
<evidence type="ECO:0000256" key="6">
    <source>
        <dbReference type="ARBA" id="ARBA00023187"/>
    </source>
</evidence>
<evidence type="ECO:0000256" key="9">
    <source>
        <dbReference type="SAM" id="MobiDB-lite"/>
    </source>
</evidence>
<keyword evidence="3 8" id="KW-0479">Metal-binding</keyword>
<dbReference type="KEGG" id="spu:586626"/>
<evidence type="ECO:0000313" key="11">
    <source>
        <dbReference type="Proteomes" id="UP000007110"/>
    </source>
</evidence>
<dbReference type="EnsemblMetazoa" id="XM_786399">
    <property type="protein sequence ID" value="XP_791492"/>
    <property type="gene ID" value="LOC586626"/>
</dbReference>
<feature type="compositionally biased region" description="Low complexity" evidence="9">
    <location>
        <begin position="258"/>
        <end position="274"/>
    </location>
</feature>
<comment type="subunit">
    <text evidence="8">Component of the spliceosome. Present in the activated B complex, the catalytically activated B* complex which catalyzes the branching, the catalytic step 1 C complex catalyzing the exon ligation, and the postcatalytic P complex containing the ligated exons (mRNA) and the excised lariat intron.</text>
</comment>
<dbReference type="GO" id="GO:0000349">
    <property type="term" value="P:generation of catalytic spliceosome for first transesterification step"/>
    <property type="evidence" value="ECO:0007669"/>
    <property type="project" value="UniProtKB-UniRule"/>
</dbReference>
<name>A0A7M7RGG2_STRPU</name>
<dbReference type="GO" id="GO:0008380">
    <property type="term" value="P:RNA splicing"/>
    <property type="evidence" value="ECO:0000318"/>
    <property type="project" value="GO_Central"/>
</dbReference>
<comment type="similarity">
    <text evidence="8">Belongs to the CWC16 family. YJU2 subfamily.</text>
</comment>
<keyword evidence="7 8" id="KW-0539">Nucleus</keyword>
<feature type="binding site" evidence="8">
    <location>
        <position position="83"/>
    </location>
    <ligand>
        <name>Zn(2+)</name>
        <dbReference type="ChEBI" id="CHEBI:29105"/>
    </ligand>
</feature>
<evidence type="ECO:0000256" key="1">
    <source>
        <dbReference type="ARBA" id="ARBA00004123"/>
    </source>
</evidence>
<reference evidence="10" key="2">
    <citation type="submission" date="2021-01" db="UniProtKB">
        <authorList>
            <consortium name="EnsemblMetazoa"/>
        </authorList>
    </citation>
    <scope>IDENTIFICATION</scope>
</reference>
<feature type="region of interest" description="Disordered" evidence="9">
    <location>
        <begin position="205"/>
        <end position="459"/>
    </location>
</feature>
<feature type="binding site" evidence="8">
    <location>
        <position position="80"/>
    </location>
    <ligand>
        <name>Zn(2+)</name>
        <dbReference type="ChEBI" id="CHEBI:29105"/>
    </ligand>
</feature>
<keyword evidence="11" id="KW-1185">Reference proteome</keyword>
<feature type="compositionally biased region" description="Low complexity" evidence="9">
    <location>
        <begin position="299"/>
        <end position="310"/>
    </location>
</feature>
<dbReference type="InParanoid" id="A0A7M7RGG2"/>
<keyword evidence="6" id="KW-0508">mRNA splicing</keyword>
<dbReference type="GeneID" id="586626"/>
<evidence type="ECO:0000256" key="3">
    <source>
        <dbReference type="ARBA" id="ARBA00022723"/>
    </source>
</evidence>
<feature type="compositionally biased region" description="Low complexity" evidence="9">
    <location>
        <begin position="221"/>
        <end position="230"/>
    </location>
</feature>
<feature type="region of interest" description="Disordered" evidence="9">
    <location>
        <begin position="119"/>
        <end position="139"/>
    </location>
</feature>
<dbReference type="PANTHER" id="PTHR12111:SF1">
    <property type="entry name" value="SPLICING FACTOR YJU2"/>
    <property type="match status" value="1"/>
</dbReference>
<feature type="compositionally biased region" description="Basic and acidic residues" evidence="9">
    <location>
        <begin position="390"/>
        <end position="403"/>
    </location>
</feature>
<dbReference type="InterPro" id="IPR043701">
    <property type="entry name" value="Yju2"/>
</dbReference>
<evidence type="ECO:0000256" key="4">
    <source>
        <dbReference type="ARBA" id="ARBA00022728"/>
    </source>
</evidence>
<dbReference type="GO" id="GO:0046872">
    <property type="term" value="F:metal ion binding"/>
    <property type="evidence" value="ECO:0007669"/>
    <property type="project" value="UniProtKB-KW"/>
</dbReference>
<sequence length="459" mass="51310">MSERKVLNKYYPPEFDPAKIPKLKLAKERQYTVRIMAPFNMQCKVCNEYIYKGKKFNAKTENVHNENYLGLRIYRFYIRCPRCISEVVFKTDPQQTDYTLEQGAIRLFEAAKLYQAAEEKEKKQAEEDATNPMKVLENRTKDSKLEMEVMENLEELRELNMRQGTINYEEILKQGAEQEALGLKQQEEDDEEEIRRLFGKGGDGIIIKRLDDDDDEDEESPSSSKPSPSSMTFKRPTDILTDESSGPSGAKKQKLADTSSRLSTKSSLKSSSRSFLSGLVKVKKSDTSSSSKPDKDNATTSTENSPNETTKLVEAESDTSTDAAQLITKPVEAESHTATDAAPSSIGGTAAIEKRTESAAVSDQNSESHSKNSDGNNTTVEKEEEEEKEKEEKEKEKKEKTEEEKQEEAEASFASSIQEGLKKQKVASQKVAKEKSSGLSLLGGYDFSDSDISDSSSDS</sequence>
<dbReference type="OMA" id="TAKCQIL"/>
<keyword evidence="5 8" id="KW-0862">Zinc</keyword>
<dbReference type="PANTHER" id="PTHR12111">
    <property type="entry name" value="SPLICING FACTOR YJU2"/>
    <property type="match status" value="1"/>
</dbReference>
<evidence type="ECO:0000313" key="10">
    <source>
        <dbReference type="EnsemblMetazoa" id="XP_791492"/>
    </source>
</evidence>
<evidence type="ECO:0000256" key="2">
    <source>
        <dbReference type="ARBA" id="ARBA00022664"/>
    </source>
</evidence>
<dbReference type="InterPro" id="IPR007590">
    <property type="entry name" value="Saf4/Yju2"/>
</dbReference>
<organism evidence="10 11">
    <name type="scientific">Strongylocentrotus purpuratus</name>
    <name type="common">Purple sea urchin</name>
    <dbReference type="NCBI Taxonomy" id="7668"/>
    <lineage>
        <taxon>Eukaryota</taxon>
        <taxon>Metazoa</taxon>
        <taxon>Echinodermata</taxon>
        <taxon>Eleutherozoa</taxon>
        <taxon>Echinozoa</taxon>
        <taxon>Echinoidea</taxon>
        <taxon>Euechinoidea</taxon>
        <taxon>Echinacea</taxon>
        <taxon>Camarodonta</taxon>
        <taxon>Echinidea</taxon>
        <taxon>Strongylocentrotidae</taxon>
        <taxon>Strongylocentrotus</taxon>
    </lineage>
</organism>
<protein>
    <recommendedName>
        <fullName evidence="8">Splicing factor YJU2</fullName>
    </recommendedName>
</protein>
<comment type="subcellular location">
    <subcellularLocation>
        <location evidence="1 8">Nucleus</location>
    </subcellularLocation>
</comment>
<dbReference type="OrthoDB" id="674963at2759"/>
<accession>A0A7M7RGG2</accession>
<dbReference type="AlphaFoldDB" id="A0A7M7RGG2"/>
<dbReference type="Proteomes" id="UP000007110">
    <property type="component" value="Unassembled WGS sequence"/>
</dbReference>